<dbReference type="SUPFAM" id="SSF55486">
    <property type="entry name" value="Metalloproteases ('zincins'), catalytic domain"/>
    <property type="match status" value="1"/>
</dbReference>
<evidence type="ECO:0000313" key="13">
    <source>
        <dbReference type="Proteomes" id="UP000801492"/>
    </source>
</evidence>
<evidence type="ECO:0000259" key="10">
    <source>
        <dbReference type="Pfam" id="PF01431"/>
    </source>
</evidence>
<comment type="subcellular location">
    <subcellularLocation>
        <location evidence="2">Cell membrane</location>
        <topology evidence="2">Single-pass type II membrane protein</topology>
    </subcellularLocation>
</comment>
<keyword evidence="13" id="KW-1185">Reference proteome</keyword>
<evidence type="ECO:0000256" key="2">
    <source>
        <dbReference type="ARBA" id="ARBA00004401"/>
    </source>
</evidence>
<comment type="cofactor">
    <cofactor evidence="1">
        <name>Zn(2+)</name>
        <dbReference type="ChEBI" id="CHEBI:29105"/>
    </cofactor>
</comment>
<protein>
    <submittedName>
        <fullName evidence="12">Uncharacterized protein</fullName>
    </submittedName>
</protein>
<dbReference type="Gene3D" id="3.40.390.10">
    <property type="entry name" value="Collagenase (Catalytic Domain)"/>
    <property type="match status" value="1"/>
</dbReference>
<dbReference type="PROSITE" id="PS51885">
    <property type="entry name" value="NEPRILYSIN"/>
    <property type="match status" value="1"/>
</dbReference>
<dbReference type="Proteomes" id="UP000801492">
    <property type="component" value="Unassembled WGS sequence"/>
</dbReference>
<organism evidence="12 13">
    <name type="scientific">Ignelater luminosus</name>
    <name type="common">Cucubano</name>
    <name type="synonym">Pyrophorus luminosus</name>
    <dbReference type="NCBI Taxonomy" id="2038154"/>
    <lineage>
        <taxon>Eukaryota</taxon>
        <taxon>Metazoa</taxon>
        <taxon>Ecdysozoa</taxon>
        <taxon>Arthropoda</taxon>
        <taxon>Hexapoda</taxon>
        <taxon>Insecta</taxon>
        <taxon>Pterygota</taxon>
        <taxon>Neoptera</taxon>
        <taxon>Endopterygota</taxon>
        <taxon>Coleoptera</taxon>
        <taxon>Polyphaga</taxon>
        <taxon>Elateriformia</taxon>
        <taxon>Elateroidea</taxon>
        <taxon>Elateridae</taxon>
        <taxon>Agrypninae</taxon>
        <taxon>Pyrophorini</taxon>
        <taxon>Ignelater</taxon>
    </lineage>
</organism>
<evidence type="ECO:0000256" key="5">
    <source>
        <dbReference type="ARBA" id="ARBA00022723"/>
    </source>
</evidence>
<dbReference type="GO" id="GO:0046872">
    <property type="term" value="F:metal ion binding"/>
    <property type="evidence" value="ECO:0007669"/>
    <property type="project" value="UniProtKB-KW"/>
</dbReference>
<keyword evidence="9" id="KW-0732">Signal</keyword>
<name>A0A8K0GIT2_IGNLU</name>
<evidence type="ECO:0000313" key="12">
    <source>
        <dbReference type="EMBL" id="KAF2900901.1"/>
    </source>
</evidence>
<dbReference type="Pfam" id="PF01431">
    <property type="entry name" value="Peptidase_M13"/>
    <property type="match status" value="1"/>
</dbReference>
<dbReference type="PANTHER" id="PTHR11733:SF224">
    <property type="entry name" value="NEPRILYSIN-2"/>
    <property type="match status" value="1"/>
</dbReference>
<evidence type="ECO:0000256" key="8">
    <source>
        <dbReference type="ARBA" id="ARBA00023049"/>
    </source>
</evidence>
<dbReference type="AlphaFoldDB" id="A0A8K0GIT2"/>
<feature type="domain" description="Peptidase M13 C-terminal" evidence="10">
    <location>
        <begin position="523"/>
        <end position="731"/>
    </location>
</feature>
<feature type="chain" id="PRO_5035483058" evidence="9">
    <location>
        <begin position="21"/>
        <end position="760"/>
    </location>
</feature>
<dbReference type="InterPro" id="IPR008753">
    <property type="entry name" value="Peptidase_M13_N"/>
</dbReference>
<evidence type="ECO:0000259" key="11">
    <source>
        <dbReference type="Pfam" id="PF05649"/>
    </source>
</evidence>
<dbReference type="GO" id="GO:0016485">
    <property type="term" value="P:protein processing"/>
    <property type="evidence" value="ECO:0007669"/>
    <property type="project" value="TreeGrafter"/>
</dbReference>
<feature type="domain" description="Peptidase M13 N-terminal" evidence="11">
    <location>
        <begin position="69"/>
        <end position="462"/>
    </location>
</feature>
<evidence type="ECO:0000256" key="4">
    <source>
        <dbReference type="ARBA" id="ARBA00022670"/>
    </source>
</evidence>
<dbReference type="Pfam" id="PF05649">
    <property type="entry name" value="Peptidase_M13_N"/>
    <property type="match status" value="1"/>
</dbReference>
<comment type="caution">
    <text evidence="12">The sequence shown here is derived from an EMBL/GenBank/DDBJ whole genome shotgun (WGS) entry which is preliminary data.</text>
</comment>
<dbReference type="InterPro" id="IPR018497">
    <property type="entry name" value="Peptidase_M13_C"/>
</dbReference>
<dbReference type="InterPro" id="IPR000718">
    <property type="entry name" value="Peptidase_M13"/>
</dbReference>
<dbReference type="CDD" id="cd08662">
    <property type="entry name" value="M13"/>
    <property type="match status" value="1"/>
</dbReference>
<dbReference type="GO" id="GO:0004222">
    <property type="term" value="F:metalloendopeptidase activity"/>
    <property type="evidence" value="ECO:0007669"/>
    <property type="project" value="InterPro"/>
</dbReference>
<keyword evidence="6" id="KW-0378">Hydrolase</keyword>
<proteinExistence type="inferred from homology"/>
<dbReference type="InterPro" id="IPR024079">
    <property type="entry name" value="MetalloPept_cat_dom_sf"/>
</dbReference>
<accession>A0A8K0GIT2</accession>
<keyword evidence="5" id="KW-0479">Metal-binding</keyword>
<evidence type="ECO:0000256" key="6">
    <source>
        <dbReference type="ARBA" id="ARBA00022801"/>
    </source>
</evidence>
<dbReference type="EMBL" id="VTPC01001956">
    <property type="protein sequence ID" value="KAF2900901.1"/>
    <property type="molecule type" value="Genomic_DNA"/>
</dbReference>
<keyword evidence="7" id="KW-0862">Zinc</keyword>
<keyword evidence="4" id="KW-0645">Protease</keyword>
<reference evidence="12" key="1">
    <citation type="submission" date="2019-08" db="EMBL/GenBank/DDBJ databases">
        <title>The genome of the North American firefly Photinus pyralis.</title>
        <authorList>
            <consortium name="Photinus pyralis genome working group"/>
            <person name="Fallon T.R."/>
            <person name="Sander Lower S.E."/>
            <person name="Weng J.-K."/>
        </authorList>
    </citation>
    <scope>NUCLEOTIDE SEQUENCE</scope>
    <source>
        <strain evidence="12">TRF0915ILg1</strain>
        <tissue evidence="12">Whole body</tissue>
    </source>
</reference>
<comment type="similarity">
    <text evidence="3">Belongs to the peptidase M13 family.</text>
</comment>
<dbReference type="PANTHER" id="PTHR11733">
    <property type="entry name" value="ZINC METALLOPROTEASE FAMILY M13 NEPRILYSIN-RELATED"/>
    <property type="match status" value="1"/>
</dbReference>
<evidence type="ECO:0000256" key="7">
    <source>
        <dbReference type="ARBA" id="ARBA00022833"/>
    </source>
</evidence>
<evidence type="ECO:0000256" key="9">
    <source>
        <dbReference type="SAM" id="SignalP"/>
    </source>
</evidence>
<dbReference type="OrthoDB" id="6475849at2759"/>
<dbReference type="InterPro" id="IPR042089">
    <property type="entry name" value="Peptidase_M13_dom_2"/>
</dbReference>
<dbReference type="Gene3D" id="1.10.1380.10">
    <property type="entry name" value="Neutral endopeptidase , domain2"/>
    <property type="match status" value="1"/>
</dbReference>
<sequence length="760" mass="88426">MKKLLILQTVISCTFVYLLGVNCKSTLKHPTGVIYDYPSAFHLNETANPIADSEMQTHLHNYINIDVNPCNNFYLYVCGRYTSKFIPRKKILVNYFENLADGVTQRLRYLMEKPFKNKKWNNVQSFVNIQSLYKSCINRGRLLNLGIEPVREKIKVLGGWPLVEENTWDETQFNWINFTYTLRNLGLKWNHFLNVFVDIDRSNSISRIVWIDEGSNYFSSVTLLGGLESRTVKSYIEYQVDISMYFGASRSRAREEFKEAMKFAIKIAEIQMRPEEKRDITKHNNKYTIKQLTEKVPFVPWLTYINTLFDGWAILTENEEVNVPQVTYLEKLAVILNETPKRVVANYLMWFVLKESVPYLADYIKEKVNALNQNINGLRIDVELWKECLDTVTIALPLQVNALYAWHLRETGGTRKFEAVQLINHIRNATKRYLLKNYWMDEHTRKKAIEKLDAMRFYVAYPEEVFDKNLLDKVYKDLTMNPAEFYKNMLMATRADIEREITMLRKPINKTDWITHTWSIEINAGYSPDENSILVSAGILQGVFFNTDQPKALNYGSLGFIVGHEITHGFDNMGRHFDKEGHLAPWWGAHTEKNFEIKSNCVEALNNRTIIKDSKGTEYRLNGLLTQGETISDIGGIKLAYYAYLESTKQTGKETKKISLSQKYTMAQLFWLAAGATWCSNARPSAMEEWRTTRAHPPDEHRVNSAVSNNVEFARDFQCPIGSPMNPSNKCIIWYYCVLLNHFNAHLWKIFFSITSFMSR</sequence>
<dbReference type="GO" id="GO:0005886">
    <property type="term" value="C:plasma membrane"/>
    <property type="evidence" value="ECO:0007669"/>
    <property type="project" value="UniProtKB-SubCell"/>
</dbReference>
<evidence type="ECO:0000256" key="1">
    <source>
        <dbReference type="ARBA" id="ARBA00001947"/>
    </source>
</evidence>
<gene>
    <name evidence="12" type="ORF">ILUMI_05306</name>
</gene>
<feature type="signal peptide" evidence="9">
    <location>
        <begin position="1"/>
        <end position="20"/>
    </location>
</feature>
<keyword evidence="8" id="KW-0482">Metalloprotease</keyword>
<dbReference type="PRINTS" id="PR00786">
    <property type="entry name" value="NEPRILYSIN"/>
</dbReference>
<evidence type="ECO:0000256" key="3">
    <source>
        <dbReference type="ARBA" id="ARBA00007357"/>
    </source>
</evidence>